<keyword evidence="2 5" id="KW-0812">Transmembrane</keyword>
<reference evidence="6 7" key="1">
    <citation type="submission" date="2018-11" db="EMBL/GenBank/DDBJ databases">
        <authorList>
            <consortium name="Pathogen Informatics"/>
        </authorList>
    </citation>
    <scope>NUCLEOTIDE SEQUENCE [LARGE SCALE GENOMIC DNA]</scope>
</reference>
<evidence type="ECO:0000256" key="2">
    <source>
        <dbReference type="ARBA" id="ARBA00022692"/>
    </source>
</evidence>
<evidence type="ECO:0000256" key="1">
    <source>
        <dbReference type="ARBA" id="ARBA00004370"/>
    </source>
</evidence>
<feature type="transmembrane region" description="Helical" evidence="5">
    <location>
        <begin position="154"/>
        <end position="174"/>
    </location>
</feature>
<keyword evidence="4 5" id="KW-0472">Membrane</keyword>
<dbReference type="OrthoDB" id="10021984at2759"/>
<evidence type="ECO:0000256" key="4">
    <source>
        <dbReference type="ARBA" id="ARBA00023136"/>
    </source>
</evidence>
<dbReference type="Gene3D" id="1.20.1250.20">
    <property type="entry name" value="MFS general substrate transporter like domains"/>
    <property type="match status" value="1"/>
</dbReference>
<protein>
    <recommendedName>
        <fullName evidence="8">Major facilitator superfamily (MFS) profile domain-containing protein</fullName>
    </recommendedName>
</protein>
<evidence type="ECO:0000313" key="7">
    <source>
        <dbReference type="Proteomes" id="UP000281553"/>
    </source>
</evidence>
<dbReference type="InterPro" id="IPR036259">
    <property type="entry name" value="MFS_trans_sf"/>
</dbReference>
<dbReference type="GO" id="GO:0022857">
    <property type="term" value="F:transmembrane transporter activity"/>
    <property type="evidence" value="ECO:0007669"/>
    <property type="project" value="InterPro"/>
</dbReference>
<dbReference type="EMBL" id="UYRU01045745">
    <property type="protein sequence ID" value="VDN08760.1"/>
    <property type="molecule type" value="Genomic_DNA"/>
</dbReference>
<dbReference type="SUPFAM" id="SSF103473">
    <property type="entry name" value="MFS general substrate transporter"/>
    <property type="match status" value="1"/>
</dbReference>
<feature type="non-terminal residue" evidence="6">
    <location>
        <position position="249"/>
    </location>
</feature>
<feature type="transmembrane region" description="Helical" evidence="5">
    <location>
        <begin position="219"/>
        <end position="237"/>
    </location>
</feature>
<organism evidence="6 7">
    <name type="scientific">Dibothriocephalus latus</name>
    <name type="common">Fish tapeworm</name>
    <name type="synonym">Diphyllobothrium latum</name>
    <dbReference type="NCBI Taxonomy" id="60516"/>
    <lineage>
        <taxon>Eukaryota</taxon>
        <taxon>Metazoa</taxon>
        <taxon>Spiralia</taxon>
        <taxon>Lophotrochozoa</taxon>
        <taxon>Platyhelminthes</taxon>
        <taxon>Cestoda</taxon>
        <taxon>Eucestoda</taxon>
        <taxon>Diphyllobothriidea</taxon>
        <taxon>Diphyllobothriidae</taxon>
        <taxon>Dibothriocephalus</taxon>
    </lineage>
</organism>
<evidence type="ECO:0000256" key="5">
    <source>
        <dbReference type="SAM" id="Phobius"/>
    </source>
</evidence>
<dbReference type="GO" id="GO:0016020">
    <property type="term" value="C:membrane"/>
    <property type="evidence" value="ECO:0007669"/>
    <property type="project" value="UniProtKB-SubCell"/>
</dbReference>
<evidence type="ECO:0000256" key="3">
    <source>
        <dbReference type="ARBA" id="ARBA00022989"/>
    </source>
</evidence>
<proteinExistence type="predicted"/>
<evidence type="ECO:0008006" key="8">
    <source>
        <dbReference type="Google" id="ProtNLM"/>
    </source>
</evidence>
<dbReference type="Proteomes" id="UP000281553">
    <property type="component" value="Unassembled WGS sequence"/>
</dbReference>
<comment type="subcellular location">
    <subcellularLocation>
        <location evidence="1">Membrane</location>
    </subcellularLocation>
</comment>
<keyword evidence="3 5" id="KW-1133">Transmembrane helix</keyword>
<sequence length="249" mass="27676">MGRIYANETVGEQCWAIGERIGASHMELFACSEWQFDQSVMRRTLSTDFTLICGRKHLIQWLASSVFFFVALGQVITLFTDRISRRKLLLFYVVVEIIISSVTQFGTYFEVIFVLRLLRMLTLPLNYVATCIIQELLPTRKRGLFGTLYWIPYMLGRLSVAIFAVATATTVVTGPTVRPFSHIACTVIGFLGKVLASSTAGLAILIVTEVYPTTIRNMGLFLAMSLSSLASCLAPVINSLDAIHYVLPG</sequence>
<name>A0A3P7L597_DIBLA</name>
<keyword evidence="7" id="KW-1185">Reference proteome</keyword>
<feature type="transmembrane region" description="Helical" evidence="5">
    <location>
        <begin position="58"/>
        <end position="79"/>
    </location>
</feature>
<accession>A0A3P7L597</accession>
<gene>
    <name evidence="6" type="ORF">DILT_LOCUS4591</name>
</gene>
<dbReference type="InterPro" id="IPR005828">
    <property type="entry name" value="MFS_sugar_transport-like"/>
</dbReference>
<feature type="transmembrane region" description="Helical" evidence="5">
    <location>
        <begin position="88"/>
        <end position="107"/>
    </location>
</feature>
<evidence type="ECO:0000313" key="6">
    <source>
        <dbReference type="EMBL" id="VDN08760.1"/>
    </source>
</evidence>
<dbReference type="AlphaFoldDB" id="A0A3P7L597"/>
<dbReference type="Pfam" id="PF00083">
    <property type="entry name" value="Sugar_tr"/>
    <property type="match status" value="1"/>
</dbReference>
<feature type="transmembrane region" description="Helical" evidence="5">
    <location>
        <begin position="180"/>
        <end position="207"/>
    </location>
</feature>